<name>A0ABD2M664_9BILA</name>
<sequence length="317" mass="38032">MFEFQTNSTGKIKFTFDKQVFGNELIDLDLKHPNAATPIKIFVFNGIEMRLLHKFKNYGEMVKDRKCNEYRLYEVFQIVFKNLPLVENEEIAFLFGDNEDDDEDDDDEEEEEEEEDEEDEDEKPKKSSIGNQYQIHPPEKYKIIVVFYAPAEFQTNAQGEIKFSFDDRVFKNPFVKQNLNDSTTVEVAVYVYGGQNNELRLLHPFKMFDYNRANERKLVRKVNYAHFEMDRKYNEYRLHEVFQIPFEQLPLVEDEEIDFQLDDDEDEEEGDDDDDDDDDGDDDEEDDEEEEEEEEDKRKPKKKALGFWKKMFKKKRH</sequence>
<keyword evidence="3" id="KW-1185">Reference proteome</keyword>
<dbReference type="EMBL" id="JBICBT010000116">
    <property type="protein sequence ID" value="KAL3122984.1"/>
    <property type="molecule type" value="Genomic_DNA"/>
</dbReference>
<evidence type="ECO:0000256" key="1">
    <source>
        <dbReference type="SAM" id="MobiDB-lite"/>
    </source>
</evidence>
<feature type="compositionally biased region" description="Acidic residues" evidence="1">
    <location>
        <begin position="97"/>
        <end position="121"/>
    </location>
</feature>
<proteinExistence type="predicted"/>
<feature type="region of interest" description="Disordered" evidence="1">
    <location>
        <begin position="96"/>
        <end position="132"/>
    </location>
</feature>
<gene>
    <name evidence="2" type="ORF">niasHT_008366</name>
</gene>
<dbReference type="Proteomes" id="UP001620626">
    <property type="component" value="Unassembled WGS sequence"/>
</dbReference>
<feature type="region of interest" description="Disordered" evidence="1">
    <location>
        <begin position="261"/>
        <end position="302"/>
    </location>
</feature>
<dbReference type="AlphaFoldDB" id="A0ABD2M664"/>
<protein>
    <submittedName>
        <fullName evidence="2">Uncharacterized protein</fullName>
    </submittedName>
</protein>
<comment type="caution">
    <text evidence="2">The sequence shown here is derived from an EMBL/GenBank/DDBJ whole genome shotgun (WGS) entry which is preliminary data.</text>
</comment>
<feature type="compositionally biased region" description="Acidic residues" evidence="1">
    <location>
        <begin position="261"/>
        <end position="295"/>
    </location>
</feature>
<accession>A0ABD2M664</accession>
<evidence type="ECO:0000313" key="3">
    <source>
        <dbReference type="Proteomes" id="UP001620626"/>
    </source>
</evidence>
<evidence type="ECO:0000313" key="2">
    <source>
        <dbReference type="EMBL" id="KAL3122984.1"/>
    </source>
</evidence>
<organism evidence="2 3">
    <name type="scientific">Heterodera trifolii</name>
    <dbReference type="NCBI Taxonomy" id="157864"/>
    <lineage>
        <taxon>Eukaryota</taxon>
        <taxon>Metazoa</taxon>
        <taxon>Ecdysozoa</taxon>
        <taxon>Nematoda</taxon>
        <taxon>Chromadorea</taxon>
        <taxon>Rhabditida</taxon>
        <taxon>Tylenchina</taxon>
        <taxon>Tylenchomorpha</taxon>
        <taxon>Tylenchoidea</taxon>
        <taxon>Heteroderidae</taxon>
        <taxon>Heteroderinae</taxon>
        <taxon>Heterodera</taxon>
    </lineage>
</organism>
<reference evidence="2 3" key="1">
    <citation type="submission" date="2024-10" db="EMBL/GenBank/DDBJ databases">
        <authorList>
            <person name="Kim D."/>
        </authorList>
    </citation>
    <scope>NUCLEOTIDE SEQUENCE [LARGE SCALE GENOMIC DNA]</scope>
    <source>
        <strain evidence="2">BH-2024</strain>
    </source>
</reference>